<dbReference type="EMBL" id="JAUEHU010000010">
    <property type="protein sequence ID" value="MDN0087984.1"/>
    <property type="molecule type" value="Genomic_DNA"/>
</dbReference>
<dbReference type="PRINTS" id="PR00702">
    <property type="entry name" value="ACRIFLAVINRP"/>
</dbReference>
<keyword evidence="6 9" id="KW-0812">Transmembrane</keyword>
<dbReference type="Gene3D" id="1.20.1640.10">
    <property type="entry name" value="Multidrug efflux transporter AcrB transmembrane domain"/>
    <property type="match status" value="2"/>
</dbReference>
<dbReference type="InterPro" id="IPR027463">
    <property type="entry name" value="AcrB_DN_DC_subdom"/>
</dbReference>
<dbReference type="GO" id="GO:0009636">
    <property type="term" value="P:response to toxic substance"/>
    <property type="evidence" value="ECO:0007669"/>
    <property type="project" value="UniProtKB-ARBA"/>
</dbReference>
<sequence>MAKYFIDRPIFAWVIAIIIMLAGALAIMKLPVAQYPTIAPPAISISANYPGADATTVQNTVTQVIEQNMNGIDGLLYMSSSSDSSGSVQITLTFNEGTNPDIAQVQVQNKLQLAMPLLPQEVQQQGVSVEKSSSSFLMVAGFISEDGTMQQEDIADYVGSNIKDPISRTSGVGDVQLFGSQYAMRIWMDPHKLNNYKLTPVDVINAIKVQNNQVAAGQLGGTPPVPGQQLNSSIIAQTRLTSAEEFSQILLKVNTDGSQVRLKDVAIVKLGAESYSVIARFNGKPAAGIGIKLATGANALNTSAAVKAELAKLQPFFPAGLKVVYPYDTTPFVKISINEVVKTLVEAIILVFLVMYLFLQNFRATLIPTIAVPVVLLGTFAILSAFGYSINTLTMFGMVLAIGLLVDDAIVVVENVERVMQEEGLPPKEATKKSMEQIQGALVGIAMVLSAVFIPMAFFGGSTGAIYRQFSITIVSAMVLSVLVALILTPALCATMLKPIPKGSHGPKTGFFGWFNRMFEKSTHHYTDSVANILRSTGRYLVIYLAIVIGMGVLFLRLPTSFLPEEDQGVFLTMVQLPAGATQERTQKVLDHVTDYYLDKEKDVVNSVFTVNGFGFSGQGQNTGLAFVSLKNWDERQGEENKVPAIVGRASHAFSQIKDGLVFAFNLPAIVELGTATGFDFQLIDQGNLGHEKLTAARNQLLGMAAQHSDMLVGMRPNGLEDTPQFKVEVDQEKAQALGVAISDINTTLGSAMGGSYVNDFIDRGRVKKVYVQADAPFRMLPSDIDKWYVRNNVGEMVSFATFSTAKWEYGSPRLERYNGLPSMEILGQAAPGKSTGEAMDLMEQLASKLPSGIGYDWTGMSYQERLSGNQAPALYAISLIVVFLCLAALYESWSIPFSVMLVVPLGVVGALLAASLRGLNNDVYFQVGLLTTIGLSAKNAILIVEFAKDLMEKEGKGLIESTLEAVRMRLRPILMTSLAFILGVMPLVISSGAGSGAQNAVGTGVMGGMVTATVLAIFFVPVFFVVVRRRFSKKNEDIEHSHPVDHQVK</sequence>
<gene>
    <name evidence="11" type="primary">acrB</name>
    <name evidence="10" type="ORF">ERS137967_02194</name>
    <name evidence="11" type="ORF">QVN42_11395</name>
</gene>
<dbReference type="FunFam" id="3.30.70.1430:FF:000001">
    <property type="entry name" value="Efflux pump membrane transporter"/>
    <property type="match status" value="1"/>
</dbReference>
<dbReference type="GO" id="GO:0015562">
    <property type="term" value="F:efflux transmembrane transporter activity"/>
    <property type="evidence" value="ECO:0007669"/>
    <property type="project" value="InterPro"/>
</dbReference>
<reference evidence="11" key="2">
    <citation type="submission" date="2023-06" db="EMBL/GenBank/DDBJ databases">
        <authorList>
            <person name="Polev D.E."/>
            <person name="Saitova A.T."/>
            <person name="Bogumilchik E.A."/>
            <person name="Kokorina G.I."/>
            <person name="Voskresenskaia E.A."/>
        </authorList>
    </citation>
    <scope>NUCLEOTIDE SEQUENCE</scope>
    <source>
        <strain evidence="11">2145 StPb PI</strain>
    </source>
</reference>
<dbReference type="RefSeq" id="WP_049598584.1">
    <property type="nucleotide sequence ID" value="NZ_CPYD01000007.1"/>
</dbReference>
<feature type="transmembrane region" description="Helical" evidence="9">
    <location>
        <begin position="924"/>
        <end position="945"/>
    </location>
</feature>
<accession>A0AAW7K8E8</accession>
<dbReference type="NCBIfam" id="TIGR00915">
    <property type="entry name" value="2A0602"/>
    <property type="match status" value="1"/>
</dbReference>
<dbReference type="PANTHER" id="PTHR32063:SF13">
    <property type="entry name" value="MULTIDRUG EFFLUX PUMP SUBUNIT ACRB-RELATED"/>
    <property type="match status" value="1"/>
</dbReference>
<dbReference type="Proteomes" id="UP000040578">
    <property type="component" value="Unassembled WGS sequence"/>
</dbReference>
<evidence type="ECO:0000256" key="4">
    <source>
        <dbReference type="ARBA" id="ARBA00022475"/>
    </source>
</evidence>
<dbReference type="Gene3D" id="3.30.70.1440">
    <property type="entry name" value="Multidrug efflux transporter AcrB pore domain"/>
    <property type="match status" value="1"/>
</dbReference>
<dbReference type="FunFam" id="1.20.1640.10:FF:000002">
    <property type="entry name" value="Efflux pump membrane transporter"/>
    <property type="match status" value="1"/>
</dbReference>
<evidence type="ECO:0000256" key="7">
    <source>
        <dbReference type="ARBA" id="ARBA00022989"/>
    </source>
</evidence>
<dbReference type="Proteomes" id="UP001167864">
    <property type="component" value="Unassembled WGS sequence"/>
</dbReference>
<dbReference type="NCBIfam" id="NF000282">
    <property type="entry name" value="RND_permease_1"/>
    <property type="match status" value="1"/>
</dbReference>
<dbReference type="PANTHER" id="PTHR32063">
    <property type="match status" value="1"/>
</dbReference>
<organism evidence="11 13">
    <name type="scientific">Yersinia nurmii</name>
    <dbReference type="NCBI Taxonomy" id="685706"/>
    <lineage>
        <taxon>Bacteria</taxon>
        <taxon>Pseudomonadati</taxon>
        <taxon>Pseudomonadota</taxon>
        <taxon>Gammaproteobacteria</taxon>
        <taxon>Enterobacterales</taxon>
        <taxon>Yersiniaceae</taxon>
        <taxon>Yersinia</taxon>
    </lineage>
</organism>
<keyword evidence="12" id="KW-1185">Reference proteome</keyword>
<evidence type="ECO:0000256" key="3">
    <source>
        <dbReference type="ARBA" id="ARBA00022448"/>
    </source>
</evidence>
<dbReference type="GO" id="GO:0042910">
    <property type="term" value="F:xenobiotic transmembrane transporter activity"/>
    <property type="evidence" value="ECO:0007669"/>
    <property type="project" value="TreeGrafter"/>
</dbReference>
<dbReference type="FunFam" id="3.30.70.1430:FF:000002">
    <property type="entry name" value="Efflux pump membrane transporter"/>
    <property type="match status" value="1"/>
</dbReference>
<dbReference type="GO" id="GO:0005886">
    <property type="term" value="C:plasma membrane"/>
    <property type="evidence" value="ECO:0007669"/>
    <property type="project" value="UniProtKB-SubCell"/>
</dbReference>
<dbReference type="FunFam" id="3.30.2090.10:FF:000001">
    <property type="entry name" value="Efflux pump membrane transporter"/>
    <property type="match status" value="1"/>
</dbReference>
<dbReference type="Pfam" id="PF00873">
    <property type="entry name" value="ACR_tran"/>
    <property type="match status" value="1"/>
</dbReference>
<comment type="caution">
    <text evidence="11">The sequence shown here is derived from an EMBL/GenBank/DDBJ whole genome shotgun (WGS) entry which is preliminary data.</text>
</comment>
<proteinExistence type="inferred from homology"/>
<feature type="transmembrane region" description="Helical" evidence="9">
    <location>
        <begin position="437"/>
        <end position="458"/>
    </location>
</feature>
<feature type="transmembrane region" description="Helical" evidence="9">
    <location>
        <begin position="1006"/>
        <end position="1028"/>
    </location>
</feature>
<evidence type="ECO:0000256" key="8">
    <source>
        <dbReference type="ARBA" id="ARBA00023136"/>
    </source>
</evidence>
<dbReference type="NCBIfam" id="NF011706">
    <property type="entry name" value="PRK15127.1"/>
    <property type="match status" value="1"/>
</dbReference>
<reference evidence="10 12" key="1">
    <citation type="submission" date="2015-03" db="EMBL/GenBank/DDBJ databases">
        <authorList>
            <consortium name="Pathogen Informatics"/>
            <person name="Murphy D."/>
        </authorList>
    </citation>
    <scope>NUCLEOTIDE SEQUENCE [LARGE SCALE GENOMIC DNA]</scope>
    <source>
        <strain evidence="10">Type strain: CIP110231</strain>
        <strain evidence="12">type strain: CIP110231</strain>
    </source>
</reference>
<feature type="transmembrane region" description="Helical" evidence="9">
    <location>
        <begin position="898"/>
        <end position="918"/>
    </location>
</feature>
<evidence type="ECO:0000256" key="6">
    <source>
        <dbReference type="ARBA" id="ARBA00022692"/>
    </source>
</evidence>
<keyword evidence="3 9" id="KW-0813">Transport</keyword>
<protein>
    <recommendedName>
        <fullName evidence="9">Efflux pump membrane transporter</fullName>
    </recommendedName>
</protein>
<dbReference type="FunFam" id="3.30.2090.10:FF:000002">
    <property type="entry name" value="Efflux pump membrane transporter"/>
    <property type="match status" value="1"/>
</dbReference>
<dbReference type="Gene3D" id="3.30.70.1320">
    <property type="entry name" value="Multidrug efflux transporter AcrB pore domain like"/>
    <property type="match status" value="1"/>
</dbReference>
<comment type="similarity">
    <text evidence="2 9">Belongs to the resistance-nodulation-cell division (RND) (TC 2.A.6) family.</text>
</comment>
<dbReference type="Gene3D" id="3.30.2090.10">
    <property type="entry name" value="Multidrug efflux transporter AcrB TolC docking domain, DN and DC subdomains"/>
    <property type="match status" value="2"/>
</dbReference>
<evidence type="ECO:0000313" key="10">
    <source>
        <dbReference type="EMBL" id="CNE66376.1"/>
    </source>
</evidence>
<evidence type="ECO:0000313" key="11">
    <source>
        <dbReference type="EMBL" id="MDN0087984.1"/>
    </source>
</evidence>
<dbReference type="SUPFAM" id="SSF82714">
    <property type="entry name" value="Multidrug efflux transporter AcrB TolC docking domain, DN and DC subdomains"/>
    <property type="match status" value="2"/>
</dbReference>
<evidence type="ECO:0000313" key="12">
    <source>
        <dbReference type="Proteomes" id="UP000040578"/>
    </source>
</evidence>
<evidence type="ECO:0000313" key="13">
    <source>
        <dbReference type="Proteomes" id="UP001167864"/>
    </source>
</evidence>
<feature type="transmembrane region" description="Helical" evidence="9">
    <location>
        <begin position="366"/>
        <end position="390"/>
    </location>
</feature>
<evidence type="ECO:0000256" key="9">
    <source>
        <dbReference type="RuleBase" id="RU364070"/>
    </source>
</evidence>
<evidence type="ECO:0000256" key="5">
    <source>
        <dbReference type="ARBA" id="ARBA00022519"/>
    </source>
</evidence>
<keyword evidence="5 9" id="KW-0997">Cell inner membrane</keyword>
<dbReference type="InterPro" id="IPR001036">
    <property type="entry name" value="Acrflvin-R"/>
</dbReference>
<keyword evidence="8 9" id="KW-0472">Membrane</keyword>
<feature type="transmembrane region" description="Helical" evidence="9">
    <location>
        <begin position="874"/>
        <end position="891"/>
    </location>
</feature>
<evidence type="ECO:0000256" key="2">
    <source>
        <dbReference type="ARBA" id="ARBA00010942"/>
    </source>
</evidence>
<dbReference type="AlphaFoldDB" id="A0AAW7K8E8"/>
<dbReference type="FunFam" id="1.20.1640.10:FF:000001">
    <property type="entry name" value="Efflux pump membrane transporter"/>
    <property type="match status" value="1"/>
</dbReference>
<dbReference type="EMBL" id="CPYD01000007">
    <property type="protein sequence ID" value="CNE66376.1"/>
    <property type="molecule type" value="Genomic_DNA"/>
</dbReference>
<dbReference type="Gene3D" id="3.30.70.1430">
    <property type="entry name" value="Multidrug efflux transporter AcrB pore domain"/>
    <property type="match status" value="2"/>
</dbReference>
<evidence type="ECO:0000256" key="1">
    <source>
        <dbReference type="ARBA" id="ARBA00004429"/>
    </source>
</evidence>
<name>A0AAW7K8E8_9GAMM</name>
<feature type="transmembrane region" description="Helical" evidence="9">
    <location>
        <begin position="974"/>
        <end position="994"/>
    </location>
</feature>
<feature type="transmembrane region" description="Helical" evidence="9">
    <location>
        <begin position="470"/>
        <end position="494"/>
    </location>
</feature>
<dbReference type="SUPFAM" id="SSF82866">
    <property type="entry name" value="Multidrug efflux transporter AcrB transmembrane domain"/>
    <property type="match status" value="2"/>
</dbReference>
<comment type="caution">
    <text evidence="9">Lacks conserved residue(s) required for the propagation of feature annotation.</text>
</comment>
<keyword evidence="7 9" id="KW-1133">Transmembrane helix</keyword>
<comment type="subcellular location">
    <subcellularLocation>
        <location evidence="1 9">Cell inner membrane</location>
        <topology evidence="1 9">Multi-pass membrane protein</topology>
    </subcellularLocation>
</comment>
<dbReference type="SUPFAM" id="SSF82693">
    <property type="entry name" value="Multidrug efflux transporter AcrB pore domain, PN1, PN2, PC1 and PC2 subdomains"/>
    <property type="match status" value="3"/>
</dbReference>
<feature type="transmembrane region" description="Helical" evidence="9">
    <location>
        <begin position="340"/>
        <end position="359"/>
    </location>
</feature>
<keyword evidence="4" id="KW-1003">Cell membrane</keyword>
<feature type="transmembrane region" description="Helical" evidence="9">
    <location>
        <begin position="541"/>
        <end position="558"/>
    </location>
</feature>
<dbReference type="InterPro" id="IPR004764">
    <property type="entry name" value="MdtF-like"/>
</dbReference>